<feature type="region of interest" description="Disordered" evidence="5">
    <location>
        <begin position="1593"/>
        <end position="1670"/>
    </location>
</feature>
<keyword evidence="10" id="KW-1185">Reference proteome</keyword>
<evidence type="ECO:0000259" key="8">
    <source>
        <dbReference type="SMART" id="SM00181"/>
    </source>
</evidence>
<evidence type="ECO:0000256" key="1">
    <source>
        <dbReference type="ARBA" id="ARBA00004613"/>
    </source>
</evidence>
<dbReference type="OrthoDB" id="10035969at2759"/>
<dbReference type="InParanoid" id="I7LVW1"/>
<comment type="subcellular location">
    <subcellularLocation>
        <location evidence="1">Secreted</location>
    </subcellularLocation>
</comment>
<protein>
    <submittedName>
        <fullName evidence="9">Transmembrane protein, putative</fullName>
    </submittedName>
</protein>
<keyword evidence="4" id="KW-0325">Glycoprotein</keyword>
<feature type="transmembrane region" description="Helical" evidence="6">
    <location>
        <begin position="1484"/>
        <end position="1507"/>
    </location>
</feature>
<feature type="transmembrane region" description="Helical" evidence="6">
    <location>
        <begin position="1338"/>
        <end position="1363"/>
    </location>
</feature>
<keyword evidence="6 9" id="KW-0812">Transmembrane</keyword>
<evidence type="ECO:0000256" key="5">
    <source>
        <dbReference type="SAM" id="MobiDB-lite"/>
    </source>
</evidence>
<dbReference type="InterPro" id="IPR043601">
    <property type="entry name" value="Rspo_Fu-CRD_dom"/>
</dbReference>
<keyword evidence="2" id="KW-0964">Secreted</keyword>
<keyword evidence="3 7" id="KW-0732">Signal</keyword>
<sequence>MKVNKYFWRILFQLFLATQLLCLCRGQVWQTISQYFYDIPKADQASFDSDRANWEQTGDYGKQVSGFPDNGVYLYLGQLKVSNSAMLRVNNIIPHTQLSITFLYQASGVPFTINLFVTTDSTVQNFSLTSVNGNDQAFNINTAQTYPHTADHVEILITGSGYSSDASVVNNQLFSFRRFVLKINVCHPSCASCNGSLINNCLSCYSNSFSLQSGMCLCSSSSYMIINNPCTSIPCSSCAPCHANCLTCFQSGTQGCLSCSPDKYFYNNQCFIQCQPGTYQDELNKICGDCFPGCATCTGPGNQQCQSCTQPASGKVYLDVDQCVNTCPIGKYPDDGQLKCINCDSTCYQCDSGSPTSCTDCKNPYFYLIASKTCVKICPDQFYANTANQQCNNCDQHCGNCVNSPTNCTSCGPTVVNNQQYLQGNVCVQAAQCNTSTFADNVSFTCKPCHPSCYNCSGSLIDQCTQCDISKNNYLQDGKTCVQTCKPGTYKDNSTPANPVCSLCDGSCLTCSTSGPTNCLSCPPSNYLQYIPISGPTGKCVIQCDSHYYHDSNSICQQCHTTCGECTGNLLNQCKTCTGMNNLTNQNTCVITCPDGFYGDSNICKSCNLTNCKTCITSDSNCTSCNNSLYLNDNTCVASCPPDRYTSNTDMKCYKCFANCLTCSGIAYNQCITCQPTKKYFAKNSLDNYGQCTDDCSTLSLIRFDGPIYQDSIPQQFLCLAICPPYYFKDTSNPSSPTCTRCDSTCLNCSDTTKTGCTKCYSPLYLLNGSCDFCPNGMYGTVQPSGDRVCQSCNTKCQACFGPAIDNCTSCPAKQYLTASNSCVTDCPRNTYAYNNKCIQTCPIGLYGQDYPKSICTNCDNSCAVCFNQGNNNCNSCKPSFFLYGTSCLSTCVDGTWPNPVSSTVLEPVCSPCDSSCQTCVGPQTTDCTSCRTGRYLFNNQCVQKCPDSLFGQQKNSLNKCVPSCDSDQFQNVVSNTCQICSSECNGCVGPTFKFCLTCATGFIRFQDMCVSSCPDGFWMNNQTKTCDPCSDQCIKCQQDQTHVCLKCQIGYFLYEGACISKCPDLLQPNIEKQICEACPNKTYTLYDSKKQQIQCINCHYSCSSCQGPNQNQCTLCEATRGETGSLPEQGYCFCQSNYIDKLEETCYQKDQVINFAYGSQTLSFFISTIASGIVGIFGNPTMLFSFIEVCQQLSYLQYMNTTYPYSFDDFSRKFYGYNINNLIVNPLSKVNLGGTQSSQSSQSGQRTLIQEIIDISQQNQSNNAYLNDQKASDKFYFNDKTSSFLFNSFTILIIVVFFWLVALIFRFCRYVYRKVHYKSTDDQIANKKKKFTVGNKISAALTVGLPFIIFQITSLEFILYSLLQYQNMNDNTLFNFISFCVCIVGTIYFLLMVYYIYYVLNIMKKHRKQNYYSKWSFLWHQVSFQESKMKRNFFLLLILKKFFICIFIVFLQIRLEFQVLGIFALNALQTGYMLFLNPYQERFYRYVSTITYTLMTAIQGCILIYSLTLNTNTQVNSIIAAEILIAVLMLFFCGVCIIELFRNIPIIFKMIKKIFQNKIENQADQQQRMKKVQMKDYEKSYKNELIQNSVVNPLENVGSEDEEVVEEELGPKHLKNSSEEDDEDNEDDDESDDSSENKNKGDKSEDGDDEDEEERNKKKFNSSDIPLTQFMLNQRRSLSRSGSMQADRSSQILQQSSSLGNFGLKNNGNNYSIKFRLPRAESQLEYQITNQKFTEVQKNINQNQSLKDNTKTELQPEINTFESKKKLKMKGIKQSGNLINSLKVLQQSDGFLRNNQIQQQQQTPQIQNSLKKLPKVNEKKNKMQGLLKGLNLGQDKKKSNEYDETPMF</sequence>
<feature type="transmembrane region" description="Helical" evidence="6">
    <location>
        <begin position="1519"/>
        <end position="1542"/>
    </location>
</feature>
<feature type="domain" description="EGF-like" evidence="8">
    <location>
        <begin position="912"/>
        <end position="943"/>
    </location>
</feature>
<dbReference type="InterPro" id="IPR006212">
    <property type="entry name" value="Furin_repeat"/>
</dbReference>
<proteinExistence type="predicted"/>
<dbReference type="EMBL" id="GG662621">
    <property type="protein sequence ID" value="EAS00213.3"/>
    <property type="molecule type" value="Genomic_DNA"/>
</dbReference>
<dbReference type="Proteomes" id="UP000009168">
    <property type="component" value="Unassembled WGS sequence"/>
</dbReference>
<feature type="compositionally biased region" description="Basic and acidic residues" evidence="5">
    <location>
        <begin position="1636"/>
        <end position="1645"/>
    </location>
</feature>
<evidence type="ECO:0000256" key="2">
    <source>
        <dbReference type="ARBA" id="ARBA00022525"/>
    </source>
</evidence>
<dbReference type="InterPro" id="IPR000742">
    <property type="entry name" value="EGF"/>
</dbReference>
<feature type="compositionally biased region" description="Acidic residues" evidence="5">
    <location>
        <begin position="1599"/>
        <end position="1609"/>
    </location>
</feature>
<dbReference type="Gene3D" id="3.30.70.2850">
    <property type="match status" value="1"/>
</dbReference>
<gene>
    <name evidence="9" type="ORF">TTHERM_00215880</name>
</gene>
<dbReference type="GeneID" id="7843505"/>
<feature type="transmembrane region" description="Helical" evidence="6">
    <location>
        <begin position="1375"/>
        <end position="1401"/>
    </location>
</feature>
<evidence type="ECO:0000256" key="6">
    <source>
        <dbReference type="SAM" id="Phobius"/>
    </source>
</evidence>
<dbReference type="GO" id="GO:0005576">
    <property type="term" value="C:extracellular region"/>
    <property type="evidence" value="ECO:0007669"/>
    <property type="project" value="UniProtKB-SubCell"/>
</dbReference>
<dbReference type="SUPFAM" id="SSF57184">
    <property type="entry name" value="Growth factor receptor domain"/>
    <property type="match status" value="7"/>
</dbReference>
<feature type="transmembrane region" description="Helical" evidence="6">
    <location>
        <begin position="1460"/>
        <end position="1477"/>
    </location>
</feature>
<dbReference type="RefSeq" id="XP_001020458.3">
    <property type="nucleotide sequence ID" value="XM_001020458.3"/>
</dbReference>
<keyword evidence="6" id="KW-0472">Membrane</keyword>
<dbReference type="SMART" id="SM00261">
    <property type="entry name" value="FU"/>
    <property type="match status" value="17"/>
</dbReference>
<organism evidence="9 10">
    <name type="scientific">Tetrahymena thermophila (strain SB210)</name>
    <dbReference type="NCBI Taxonomy" id="312017"/>
    <lineage>
        <taxon>Eukaryota</taxon>
        <taxon>Sar</taxon>
        <taxon>Alveolata</taxon>
        <taxon>Ciliophora</taxon>
        <taxon>Intramacronucleata</taxon>
        <taxon>Oligohymenophorea</taxon>
        <taxon>Hymenostomatida</taxon>
        <taxon>Tetrahymenina</taxon>
        <taxon>Tetrahymenidae</taxon>
        <taxon>Tetrahymena</taxon>
    </lineage>
</organism>
<feature type="transmembrane region" description="Helical" evidence="6">
    <location>
        <begin position="1285"/>
        <end position="1309"/>
    </location>
</feature>
<accession>I7LVW1</accession>
<feature type="signal peptide" evidence="7">
    <location>
        <begin position="1"/>
        <end position="26"/>
    </location>
</feature>
<dbReference type="CDD" id="cd00064">
    <property type="entry name" value="FU"/>
    <property type="match status" value="13"/>
</dbReference>
<dbReference type="PANTHER" id="PTHR15332:SF175">
    <property type="entry name" value="PROPROTEIN CONVERTASE SUBTILISIN_KEXIN TYPE 5-LIKE"/>
    <property type="match status" value="1"/>
</dbReference>
<dbReference type="Pfam" id="PF15913">
    <property type="entry name" value="Furin-like_2"/>
    <property type="match status" value="1"/>
</dbReference>
<keyword evidence="6" id="KW-1133">Transmembrane helix</keyword>
<feature type="domain" description="EGF-like" evidence="8">
    <location>
        <begin position="858"/>
        <end position="889"/>
    </location>
</feature>
<evidence type="ECO:0000256" key="7">
    <source>
        <dbReference type="SAM" id="SignalP"/>
    </source>
</evidence>
<feature type="chain" id="PRO_5003711833" evidence="7">
    <location>
        <begin position="27"/>
        <end position="1849"/>
    </location>
</feature>
<feature type="domain" description="EGF-like" evidence="8">
    <location>
        <begin position="1105"/>
        <end position="1148"/>
    </location>
</feature>
<dbReference type="SMART" id="SM00181">
    <property type="entry name" value="EGF"/>
    <property type="match status" value="7"/>
</dbReference>
<feature type="domain" description="EGF-like" evidence="8">
    <location>
        <begin position="748"/>
        <end position="791"/>
    </location>
</feature>
<feature type="domain" description="EGF-like" evidence="8">
    <location>
        <begin position="565"/>
        <end position="605"/>
    </location>
</feature>
<reference evidence="10" key="1">
    <citation type="journal article" date="2006" name="PLoS Biol.">
        <title>Macronuclear genome sequence of the ciliate Tetrahymena thermophila, a model eukaryote.</title>
        <authorList>
            <person name="Eisen J.A."/>
            <person name="Coyne R.S."/>
            <person name="Wu M."/>
            <person name="Wu D."/>
            <person name="Thiagarajan M."/>
            <person name="Wortman J.R."/>
            <person name="Badger J.H."/>
            <person name="Ren Q."/>
            <person name="Amedeo P."/>
            <person name="Jones K.M."/>
            <person name="Tallon L.J."/>
            <person name="Delcher A.L."/>
            <person name="Salzberg S.L."/>
            <person name="Silva J.C."/>
            <person name="Haas B.J."/>
            <person name="Majoros W.H."/>
            <person name="Farzad M."/>
            <person name="Carlton J.M."/>
            <person name="Smith R.K. Jr."/>
            <person name="Garg J."/>
            <person name="Pearlman R.E."/>
            <person name="Karrer K.M."/>
            <person name="Sun L."/>
            <person name="Manning G."/>
            <person name="Elde N.C."/>
            <person name="Turkewitz A.P."/>
            <person name="Asai D.J."/>
            <person name="Wilkes D.E."/>
            <person name="Wang Y."/>
            <person name="Cai H."/>
            <person name="Collins K."/>
            <person name="Stewart B.A."/>
            <person name="Lee S.R."/>
            <person name="Wilamowska K."/>
            <person name="Weinberg Z."/>
            <person name="Ruzzo W.L."/>
            <person name="Wloga D."/>
            <person name="Gaertig J."/>
            <person name="Frankel J."/>
            <person name="Tsao C.-C."/>
            <person name="Gorovsky M.A."/>
            <person name="Keeling P.J."/>
            <person name="Waller R.F."/>
            <person name="Patron N.J."/>
            <person name="Cherry J.M."/>
            <person name="Stover N.A."/>
            <person name="Krieger C.J."/>
            <person name="del Toro C."/>
            <person name="Ryder H.F."/>
            <person name="Williamson S.C."/>
            <person name="Barbeau R.A."/>
            <person name="Hamilton E.P."/>
            <person name="Orias E."/>
        </authorList>
    </citation>
    <scope>NUCLEOTIDE SEQUENCE [LARGE SCALE GENOMIC DNA]</scope>
    <source>
        <strain evidence="10">SB210</strain>
    </source>
</reference>
<dbReference type="eggNOG" id="KOG3525">
    <property type="taxonomic scope" value="Eukaryota"/>
</dbReference>
<dbReference type="InterPro" id="IPR009030">
    <property type="entry name" value="Growth_fac_rcpt_cys_sf"/>
</dbReference>
<feature type="domain" description="EGF-like" evidence="8">
    <location>
        <begin position="606"/>
        <end position="637"/>
    </location>
</feature>
<evidence type="ECO:0000256" key="4">
    <source>
        <dbReference type="ARBA" id="ARBA00023180"/>
    </source>
</evidence>
<evidence type="ECO:0000313" key="10">
    <source>
        <dbReference type="Proteomes" id="UP000009168"/>
    </source>
</evidence>
<evidence type="ECO:0000256" key="3">
    <source>
        <dbReference type="ARBA" id="ARBA00022729"/>
    </source>
</evidence>
<dbReference type="PANTHER" id="PTHR15332">
    <property type="entry name" value="PROPROTEIN CONVERTASE SUBTILISIN_KEXIN TYPE 5-LIKE"/>
    <property type="match status" value="1"/>
</dbReference>
<feature type="transmembrane region" description="Helical" evidence="6">
    <location>
        <begin position="1434"/>
        <end position="1454"/>
    </location>
</feature>
<name>I7LVW1_TETTS</name>
<feature type="compositionally biased region" description="Acidic residues" evidence="5">
    <location>
        <begin position="1620"/>
        <end position="1635"/>
    </location>
</feature>
<feature type="domain" description="EGF-like" evidence="8">
    <location>
        <begin position="1029"/>
        <end position="1060"/>
    </location>
</feature>
<evidence type="ECO:0000313" key="9">
    <source>
        <dbReference type="EMBL" id="EAS00213.3"/>
    </source>
</evidence>
<dbReference type="KEGG" id="tet:TTHERM_00215880"/>
<dbReference type="Gene3D" id="2.10.220.10">
    <property type="entry name" value="Hormone Receptor, Insulin-like Growth Factor Receptor 1, Chain A, domain 2"/>
    <property type="match status" value="10"/>
</dbReference>